<sequence>MKLYISLLIVLLINPILFGQIQNNKTYEALMSTGCTAMTTGPITNYTIHEILFNGNFAYVKVIRINSYATKKQGEGKAKRKEDQPEKHLYKVVGKKILIDGYEYSPLTVNKATLKTAGGIIFRLKTKTSNPLNRENFTR</sequence>
<keyword evidence="2" id="KW-1185">Reference proteome</keyword>
<dbReference type="RefSeq" id="WP_034747545.1">
    <property type="nucleotide sequence ID" value="NZ_JPRI01000007.1"/>
</dbReference>
<reference evidence="1 2" key="1">
    <citation type="submission" date="2014-07" db="EMBL/GenBank/DDBJ databases">
        <title>Genome of Chryseobacterium vrystaatense LMG 22846.</title>
        <authorList>
            <person name="Pipes S.E."/>
            <person name="Stropko S.J."/>
            <person name="Newman J.D."/>
        </authorList>
    </citation>
    <scope>NUCLEOTIDE SEQUENCE [LARGE SCALE GENOMIC DNA]</scope>
    <source>
        <strain evidence="1 2">LMG 22846</strain>
    </source>
</reference>
<proteinExistence type="predicted"/>
<evidence type="ECO:0000313" key="1">
    <source>
        <dbReference type="EMBL" id="KFF24958.1"/>
    </source>
</evidence>
<organism evidence="1 2">
    <name type="scientific">Chryseobacterium vrystaatense</name>
    <dbReference type="NCBI Taxonomy" id="307480"/>
    <lineage>
        <taxon>Bacteria</taxon>
        <taxon>Pseudomonadati</taxon>
        <taxon>Bacteroidota</taxon>
        <taxon>Flavobacteriia</taxon>
        <taxon>Flavobacteriales</taxon>
        <taxon>Weeksellaceae</taxon>
        <taxon>Chryseobacterium group</taxon>
        <taxon>Chryseobacterium</taxon>
    </lineage>
</organism>
<evidence type="ECO:0000313" key="2">
    <source>
        <dbReference type="Proteomes" id="UP000028719"/>
    </source>
</evidence>
<accession>A0ABR4UJP2</accession>
<dbReference type="EMBL" id="JPRI01000007">
    <property type="protein sequence ID" value="KFF24958.1"/>
    <property type="molecule type" value="Genomic_DNA"/>
</dbReference>
<protein>
    <submittedName>
        <fullName evidence="1">Uncharacterized protein</fullName>
    </submittedName>
</protein>
<name>A0ABR4UJP2_9FLAO</name>
<comment type="caution">
    <text evidence="1">The sequence shown here is derived from an EMBL/GenBank/DDBJ whole genome shotgun (WGS) entry which is preliminary data.</text>
</comment>
<dbReference type="Proteomes" id="UP000028719">
    <property type="component" value="Unassembled WGS sequence"/>
</dbReference>
<gene>
    <name evidence="1" type="ORF">IW16_18785</name>
</gene>